<feature type="compositionally biased region" description="Polar residues" evidence="1">
    <location>
        <begin position="295"/>
        <end position="304"/>
    </location>
</feature>
<evidence type="ECO:0000313" key="3">
    <source>
        <dbReference type="Proteomes" id="UP000053611"/>
    </source>
</evidence>
<gene>
    <name evidence="2" type="ORF">CC85DRAFT_137488</name>
</gene>
<proteinExistence type="predicted"/>
<dbReference type="Proteomes" id="UP000053611">
    <property type="component" value="Unassembled WGS sequence"/>
</dbReference>
<feature type="compositionally biased region" description="Polar residues" evidence="1">
    <location>
        <begin position="89"/>
        <end position="98"/>
    </location>
</feature>
<feature type="compositionally biased region" description="Low complexity" evidence="1">
    <location>
        <begin position="113"/>
        <end position="125"/>
    </location>
</feature>
<feature type="compositionally biased region" description="Basic residues" evidence="1">
    <location>
        <begin position="175"/>
        <end position="186"/>
    </location>
</feature>
<keyword evidence="3" id="KW-1185">Reference proteome</keyword>
<dbReference type="EMBL" id="KQ087181">
    <property type="protein sequence ID" value="KLT45557.1"/>
    <property type="molecule type" value="Genomic_DNA"/>
</dbReference>
<accession>A0A0J0XWW4</accession>
<sequence length="449" mass="47848">MVEELKAAGKGLPVWFFTPPSDAQRTELDSIRVLGADPYADFSDALLASPDVQAVQPSLASNAHSTRGPSNVHSDELRVIDGHTEESHQSNGHTQYPPTESPRAQLPEPIEPEPSASFASSPFESGQRSLQPTPTSILPLVVLPKSASPPHRAPAKRFKTPSDDSEEDDAVPVVYKHKARRSKPLSRAKLFASSPPVPHPSSQPTGETDEEDLSDYERERRRGQKQPAPPQSASQAAESLGISEESVSKSQDSGSFNLARCAQSAPLAPSSPHALGSVPQVSSSAPIAATRVLVPTTTDESMPTGQGDEVLSPPEPVIQLPTPDMPRKRPRASGATTASGEADDEASLGRPLKRPATQADAEEKAEMKTPVKSSWEPPPGQRVPATITKSTLPAPLSIAEAVQLVLPGYKPDLTALSVPGLSRELVEVVHAKAIEEKAAQRARRRSSKR</sequence>
<name>A0A0J0XWW4_9TREE</name>
<evidence type="ECO:0000313" key="2">
    <source>
        <dbReference type="EMBL" id="KLT45557.1"/>
    </source>
</evidence>
<feature type="compositionally biased region" description="Polar residues" evidence="1">
    <location>
        <begin position="126"/>
        <end position="136"/>
    </location>
</feature>
<feature type="region of interest" description="Disordered" evidence="1">
    <location>
        <begin position="85"/>
        <end position="386"/>
    </location>
</feature>
<dbReference type="RefSeq" id="XP_018282048.1">
    <property type="nucleotide sequence ID" value="XM_018419491.1"/>
</dbReference>
<protein>
    <submittedName>
        <fullName evidence="2">Uncharacterized protein</fullName>
    </submittedName>
</protein>
<evidence type="ECO:0000256" key="1">
    <source>
        <dbReference type="SAM" id="MobiDB-lite"/>
    </source>
</evidence>
<reference evidence="2 3" key="1">
    <citation type="submission" date="2015-03" db="EMBL/GenBank/DDBJ databases">
        <title>Genomics and transcriptomics of the oil-accumulating basidiomycete yeast T. oleaginosus allow insights into substrate utilization and the diverse evolutionary trajectories of mating systems in fungi.</title>
        <authorList>
            <consortium name="DOE Joint Genome Institute"/>
            <person name="Kourist R."/>
            <person name="Kracht O."/>
            <person name="Bracharz F."/>
            <person name="Lipzen A."/>
            <person name="Nolan M."/>
            <person name="Ohm R."/>
            <person name="Grigoriev I."/>
            <person name="Sun S."/>
            <person name="Heitman J."/>
            <person name="Bruck T."/>
            <person name="Nowrousian M."/>
        </authorList>
    </citation>
    <scope>NUCLEOTIDE SEQUENCE [LARGE SCALE GENOMIC DNA]</scope>
    <source>
        <strain evidence="2 3">IBC0246</strain>
    </source>
</reference>
<dbReference type="GeneID" id="28980094"/>
<dbReference type="AlphaFoldDB" id="A0A0J0XWW4"/>
<organism evidence="2 3">
    <name type="scientific">Cutaneotrichosporon oleaginosum</name>
    <dbReference type="NCBI Taxonomy" id="879819"/>
    <lineage>
        <taxon>Eukaryota</taxon>
        <taxon>Fungi</taxon>
        <taxon>Dikarya</taxon>
        <taxon>Basidiomycota</taxon>
        <taxon>Agaricomycotina</taxon>
        <taxon>Tremellomycetes</taxon>
        <taxon>Trichosporonales</taxon>
        <taxon>Trichosporonaceae</taxon>
        <taxon>Cutaneotrichosporon</taxon>
    </lineage>
</organism>